<sequence>MPICAFTDDLEHLMAIEMDKPNDADVQGAPAQGASAATDLVPDPLPEGMREISLRVGPGGGRTQRFVGRLLAEAQHVTKEGSESVQVFLSRKGKLVVHRHYVEWSDFAQASKNAARERKEEFLIARKGSDQSDLSVFTNWAKGFKNWREFLGLDDDGYGDFTLEIVDSLEELRERIPAKVYRIVADVVENPSSQVLDI</sequence>
<gene>
    <name evidence="1" type="ORF">GLP40_01535</name>
</gene>
<dbReference type="InterPro" id="IPR027580">
    <property type="entry name" value="EXLDI"/>
</dbReference>
<proteinExistence type="predicted"/>
<evidence type="ECO:0000313" key="2">
    <source>
        <dbReference type="Proteomes" id="UP000432464"/>
    </source>
</evidence>
<evidence type="ECO:0000313" key="1">
    <source>
        <dbReference type="EMBL" id="MTE11474.1"/>
    </source>
</evidence>
<keyword evidence="2" id="KW-1185">Reference proteome</keyword>
<dbReference type="AlphaFoldDB" id="A0A6I3KTR2"/>
<comment type="caution">
    <text evidence="1">The sequence shown here is derived from an EMBL/GenBank/DDBJ whole genome shotgun (WGS) entry which is preliminary data.</text>
</comment>
<dbReference type="NCBIfam" id="TIGR04342">
    <property type="entry name" value="EXLDI"/>
    <property type="match status" value="1"/>
</dbReference>
<organism evidence="1 2">
    <name type="scientific">Nocardia aurantiaca</name>
    <dbReference type="NCBI Taxonomy" id="2675850"/>
    <lineage>
        <taxon>Bacteria</taxon>
        <taxon>Bacillati</taxon>
        <taxon>Actinomycetota</taxon>
        <taxon>Actinomycetes</taxon>
        <taxon>Mycobacteriales</taxon>
        <taxon>Nocardiaceae</taxon>
        <taxon>Nocardia</taxon>
    </lineage>
</organism>
<dbReference type="Proteomes" id="UP000432464">
    <property type="component" value="Unassembled WGS sequence"/>
</dbReference>
<name>A0A6I3KTR2_9NOCA</name>
<dbReference type="EMBL" id="WMBB01000001">
    <property type="protein sequence ID" value="MTE11474.1"/>
    <property type="molecule type" value="Genomic_DNA"/>
</dbReference>
<accession>A0A6I3KTR2</accession>
<protein>
    <submittedName>
        <fullName evidence="1">EXLDI protein</fullName>
    </submittedName>
</protein>
<reference evidence="1 2" key="1">
    <citation type="submission" date="2019-11" db="EMBL/GenBank/DDBJ databases">
        <title>Nocardia sp. nov. CT2-14 isolated from soil.</title>
        <authorList>
            <person name="Kanchanasin P."/>
            <person name="Tanasupawat S."/>
            <person name="Yuki M."/>
            <person name="Kudo T."/>
        </authorList>
    </citation>
    <scope>NUCLEOTIDE SEQUENCE [LARGE SCALE GENOMIC DNA]</scope>
    <source>
        <strain evidence="1 2">CT2-14</strain>
    </source>
</reference>